<dbReference type="InterPro" id="IPR032727">
    <property type="entry name" value="CLAMP"/>
</dbReference>
<accession>A0A7S1TPZ8</accession>
<gene>
    <name evidence="2" type="ORF">PPAR1163_LOCUS1646</name>
</gene>
<name>A0A7S1TPZ8_9STRA</name>
<sequence>MAMEVAAPLPAETVDGMVALVAKGAYEDALGALCENLEVPDYASNVASRFRLDFLFSCFVLATENPGIQGGKLGVFLRICQDTYDRLRASEDGQIDGAYDYFREQLVKAAVDGQGDAGQFTLPEVKVLARFVTHSLFRFHKAYQLATSAEFEADAGEVRKTTKLAVDFPLMPSSLNGFQGGGGALIEMQEEEVADEGEPLEGEEGEEGEDPAEGEGN</sequence>
<protein>
    <submittedName>
        <fullName evidence="2">Uncharacterized protein</fullName>
    </submittedName>
</protein>
<proteinExistence type="predicted"/>
<dbReference type="Pfam" id="PF14769">
    <property type="entry name" value="CLAMP"/>
    <property type="match status" value="1"/>
</dbReference>
<dbReference type="EMBL" id="HBGJ01002559">
    <property type="protein sequence ID" value="CAD9243301.1"/>
    <property type="molecule type" value="Transcribed_RNA"/>
</dbReference>
<evidence type="ECO:0000313" key="2">
    <source>
        <dbReference type="EMBL" id="CAD9243301.1"/>
    </source>
</evidence>
<reference evidence="2" key="1">
    <citation type="submission" date="2021-01" db="EMBL/GenBank/DDBJ databases">
        <authorList>
            <person name="Corre E."/>
            <person name="Pelletier E."/>
            <person name="Niang G."/>
            <person name="Scheremetjew M."/>
            <person name="Finn R."/>
            <person name="Kale V."/>
            <person name="Holt S."/>
            <person name="Cochrane G."/>
            <person name="Meng A."/>
            <person name="Brown T."/>
            <person name="Cohen L."/>
        </authorList>
    </citation>
    <scope>NUCLEOTIDE SEQUENCE</scope>
    <source>
        <strain evidence="2">CCMP2877</strain>
    </source>
</reference>
<organism evidence="2">
    <name type="scientific">Phaeomonas parva</name>
    <dbReference type="NCBI Taxonomy" id="124430"/>
    <lineage>
        <taxon>Eukaryota</taxon>
        <taxon>Sar</taxon>
        <taxon>Stramenopiles</taxon>
        <taxon>Ochrophyta</taxon>
        <taxon>Pinguiophyceae</taxon>
        <taxon>Pinguiochrysidales</taxon>
        <taxon>Pinguiochrysidaceae</taxon>
        <taxon>Phaeomonas</taxon>
    </lineage>
</organism>
<feature type="region of interest" description="Disordered" evidence="1">
    <location>
        <begin position="189"/>
        <end position="217"/>
    </location>
</feature>
<evidence type="ECO:0000256" key="1">
    <source>
        <dbReference type="SAM" id="MobiDB-lite"/>
    </source>
</evidence>
<dbReference type="AlphaFoldDB" id="A0A7S1TPZ8"/>